<dbReference type="EMBL" id="MJMG01000007">
    <property type="protein sequence ID" value="OEY86654.1"/>
    <property type="molecule type" value="Genomic_DNA"/>
</dbReference>
<dbReference type="InterPro" id="IPR036770">
    <property type="entry name" value="Ankyrin_rpt-contain_sf"/>
</dbReference>
<dbReference type="SUPFAM" id="SSF48403">
    <property type="entry name" value="Ankyrin repeat"/>
    <property type="match status" value="1"/>
</dbReference>
<evidence type="ECO:0000313" key="1">
    <source>
        <dbReference type="EMBL" id="OEY86654.1"/>
    </source>
</evidence>
<proteinExistence type="predicted"/>
<comment type="caution">
    <text evidence="1">The sequence shown here is derived from an EMBL/GenBank/DDBJ whole genome shotgun (WGS) entry which is preliminary data.</text>
</comment>
<evidence type="ECO:0000313" key="2">
    <source>
        <dbReference type="Proteomes" id="UP000175679"/>
    </source>
</evidence>
<keyword evidence="2" id="KW-1185">Reference proteome</keyword>
<name>A0A1E7QKB1_WOLPI</name>
<sequence>MGKVLAYRRWFLWLLQSLCFHWYLWGFFASSPSYAASITPEYMRYKNLDTKYSGYYSLLSVIIFFADRVRKPILVEALLKAGVDTEIADSCKMRAVHWAARIGEDRIIDLYGAEISMRKINMEIPLCIGLCEPL</sequence>
<gene>
    <name evidence="1" type="ORF">BIY23_03070</name>
</gene>
<protein>
    <recommendedName>
        <fullName evidence="3">Ankyrin repeat domain-containing protein</fullName>
    </recommendedName>
</protein>
<reference evidence="1 2" key="1">
    <citation type="submission" date="2016-09" db="EMBL/GenBank/DDBJ databases">
        <title>Genomic evidence for plant-parasitic nematodes as the earliest Wolbachia hosts.</title>
        <authorList>
            <person name="Brown A.M."/>
            <person name="Wasala S.K."/>
            <person name="Howe D.K."/>
            <person name="Peetz A.B."/>
            <person name="Zasada I.A."/>
            <person name="Denver D.R."/>
        </authorList>
    </citation>
    <scope>NUCLEOTIDE SEQUENCE [LARGE SCALE GENOMIC DNA]</scope>
    <source>
        <strain evidence="2">wPpe</strain>
    </source>
</reference>
<dbReference type="Proteomes" id="UP000175679">
    <property type="component" value="Unassembled WGS sequence"/>
</dbReference>
<organism evidence="1 2">
    <name type="scientific">Wolbachia pipientis</name>
    <dbReference type="NCBI Taxonomy" id="955"/>
    <lineage>
        <taxon>Bacteria</taxon>
        <taxon>Pseudomonadati</taxon>
        <taxon>Pseudomonadota</taxon>
        <taxon>Alphaproteobacteria</taxon>
        <taxon>Rickettsiales</taxon>
        <taxon>Anaplasmataceae</taxon>
        <taxon>Wolbachieae</taxon>
        <taxon>Wolbachia</taxon>
    </lineage>
</organism>
<evidence type="ECO:0008006" key="3">
    <source>
        <dbReference type="Google" id="ProtNLM"/>
    </source>
</evidence>
<dbReference type="AlphaFoldDB" id="A0A1E7QKB1"/>
<accession>A0A1E7QKB1</accession>